<dbReference type="EMBL" id="NGQC01000044">
    <property type="protein sequence ID" value="OYT02806.1"/>
    <property type="molecule type" value="Genomic_DNA"/>
</dbReference>
<sequence>MAETVQLNDLSQKQLEFTQAGITKSPNWVQLEKNLPLSDQIKCLRYVAMEPNPLPKVQEKLKEFQLPQHSVTHER</sequence>
<dbReference type="RefSeq" id="WP_094504528.1">
    <property type="nucleotide sequence ID" value="NZ_NGPH01000074.1"/>
</dbReference>
<reference evidence="2" key="1">
    <citation type="submission" date="2017-05" db="EMBL/GenBank/DDBJ databases">
        <authorList>
            <person name="Lin X.B."/>
            <person name="Stothard P."/>
            <person name="Tasseva G."/>
            <person name="Walter J."/>
        </authorList>
    </citation>
    <scope>NUCLEOTIDE SEQUENCE [LARGE SCALE GENOMIC DNA]</scope>
    <source>
        <strain evidence="2">103v</strain>
    </source>
</reference>
<accession>A0A256VGF2</accession>
<evidence type="ECO:0000313" key="1">
    <source>
        <dbReference type="EMBL" id="OYT02806.1"/>
    </source>
</evidence>
<protein>
    <submittedName>
        <fullName evidence="1">Uncharacterized protein</fullName>
    </submittedName>
</protein>
<name>A0A256VGF2_LIMRT</name>
<organism evidence="1 2">
    <name type="scientific">Limosilactobacillus reuteri</name>
    <name type="common">Lactobacillus reuteri</name>
    <dbReference type="NCBI Taxonomy" id="1598"/>
    <lineage>
        <taxon>Bacteria</taxon>
        <taxon>Bacillati</taxon>
        <taxon>Bacillota</taxon>
        <taxon>Bacilli</taxon>
        <taxon>Lactobacillales</taxon>
        <taxon>Lactobacillaceae</taxon>
        <taxon>Limosilactobacillus</taxon>
    </lineage>
</organism>
<gene>
    <name evidence="1" type="ORF">CBG21_07225</name>
</gene>
<dbReference type="Proteomes" id="UP000216122">
    <property type="component" value="Unassembled WGS sequence"/>
</dbReference>
<comment type="caution">
    <text evidence="1">The sequence shown here is derived from an EMBL/GenBank/DDBJ whole genome shotgun (WGS) entry which is preliminary data.</text>
</comment>
<reference evidence="1 2" key="2">
    <citation type="submission" date="2017-09" db="EMBL/GenBank/DDBJ databases">
        <title>Tripartite evolution among Lactobacillus johnsonii, Lactobacillus taiwanensis, Lactobacillus reuteri and their rodent host.</title>
        <authorList>
            <person name="Wang T."/>
            <person name="Knowles S."/>
            <person name="Cheng C."/>
        </authorList>
    </citation>
    <scope>NUCLEOTIDE SEQUENCE [LARGE SCALE GENOMIC DNA]</scope>
    <source>
        <strain evidence="1 2">103v</strain>
    </source>
</reference>
<proteinExistence type="predicted"/>
<dbReference type="AlphaFoldDB" id="A0A256VGF2"/>
<evidence type="ECO:0000313" key="2">
    <source>
        <dbReference type="Proteomes" id="UP000216122"/>
    </source>
</evidence>